<dbReference type="InterPro" id="IPR050126">
    <property type="entry name" value="Ap4A_hydrolase"/>
</dbReference>
<evidence type="ECO:0000259" key="2">
    <source>
        <dbReference type="Pfam" id="PF12850"/>
    </source>
</evidence>
<feature type="domain" description="Calcineurin-like phosphoesterase" evidence="2">
    <location>
        <begin position="1"/>
        <end position="195"/>
    </location>
</feature>
<keyword evidence="4" id="KW-1185">Reference proteome</keyword>
<gene>
    <name evidence="3" type="ORF">KDW_26730</name>
</gene>
<dbReference type="InterPro" id="IPR011152">
    <property type="entry name" value="Pesterase_MJ0912"/>
</dbReference>
<dbReference type="GO" id="GO:0005737">
    <property type="term" value="C:cytoplasm"/>
    <property type="evidence" value="ECO:0007669"/>
    <property type="project" value="TreeGrafter"/>
</dbReference>
<evidence type="ECO:0000313" key="3">
    <source>
        <dbReference type="EMBL" id="GER88511.1"/>
    </source>
</evidence>
<comment type="similarity">
    <text evidence="1">Belongs to the metallophosphoesterase superfamily. YfcE family.</text>
</comment>
<dbReference type="RefSeq" id="WP_162005202.1">
    <property type="nucleotide sequence ID" value="NZ_BKZW01000001.1"/>
</dbReference>
<dbReference type="AlphaFoldDB" id="A0A5J4KQ58"/>
<name>A0A5J4KQ58_9CHLR</name>
<dbReference type="SUPFAM" id="SSF56300">
    <property type="entry name" value="Metallo-dependent phosphatases"/>
    <property type="match status" value="1"/>
</dbReference>
<dbReference type="Pfam" id="PF12850">
    <property type="entry name" value="Metallophos_2"/>
    <property type="match status" value="1"/>
</dbReference>
<accession>A0A5J4KQ58</accession>
<dbReference type="PANTHER" id="PTHR42850">
    <property type="entry name" value="METALLOPHOSPHOESTERASE"/>
    <property type="match status" value="1"/>
</dbReference>
<comment type="caution">
    <text evidence="3">The sequence shown here is derived from an EMBL/GenBank/DDBJ whole genome shotgun (WGS) entry which is preliminary data.</text>
</comment>
<sequence>MRIAIISDIHGNIIALNAVLEDLSKQKDIDQLVVAGDLCLNGPCPKEVLDTLQNLHCPVIQGNVDADVVNQSSKKGPKKQSVIAWTREQIGPAGIDYLAALPFSHLVSNPNGTDLLVVHANPLNQEEAIFTTTPDSKIEHLCEKLPPTIGAMAFGHYHVAYMRRWQHLLLVDAGSCGLPRDEDPRASYAIISWQDNVWQAEHRRIKYDVKAVVKQLKRSGIPTVDKRIKVLTEAKY</sequence>
<proteinExistence type="inferred from homology"/>
<dbReference type="InterPro" id="IPR024654">
    <property type="entry name" value="Calcineurin-like_PHP_lpxH"/>
</dbReference>
<dbReference type="GO" id="GO:0016791">
    <property type="term" value="F:phosphatase activity"/>
    <property type="evidence" value="ECO:0007669"/>
    <property type="project" value="TreeGrafter"/>
</dbReference>
<evidence type="ECO:0000313" key="4">
    <source>
        <dbReference type="Proteomes" id="UP000326912"/>
    </source>
</evidence>
<protein>
    <submittedName>
        <fullName evidence="3">Phosphoesterase</fullName>
    </submittedName>
</protein>
<dbReference type="PANTHER" id="PTHR42850:SF2">
    <property type="entry name" value="BLL5683 PROTEIN"/>
    <property type="match status" value="1"/>
</dbReference>
<organism evidence="3 4">
    <name type="scientific">Dictyobacter vulcani</name>
    <dbReference type="NCBI Taxonomy" id="2607529"/>
    <lineage>
        <taxon>Bacteria</taxon>
        <taxon>Bacillati</taxon>
        <taxon>Chloroflexota</taxon>
        <taxon>Ktedonobacteria</taxon>
        <taxon>Ktedonobacterales</taxon>
        <taxon>Dictyobacteraceae</taxon>
        <taxon>Dictyobacter</taxon>
    </lineage>
</organism>
<dbReference type="EMBL" id="BKZW01000001">
    <property type="protein sequence ID" value="GER88511.1"/>
    <property type="molecule type" value="Genomic_DNA"/>
</dbReference>
<dbReference type="InterPro" id="IPR029052">
    <property type="entry name" value="Metallo-depent_PP-like"/>
</dbReference>
<reference evidence="3 4" key="1">
    <citation type="submission" date="2019-10" db="EMBL/GenBank/DDBJ databases">
        <title>Dictyobacter vulcani sp. nov., within the class Ktedonobacteria, isolated from soil of volcanic Mt. Zao.</title>
        <authorList>
            <person name="Zheng Y."/>
            <person name="Wang C.M."/>
            <person name="Sakai Y."/>
            <person name="Abe K."/>
            <person name="Yokota A."/>
            <person name="Yabe S."/>
        </authorList>
    </citation>
    <scope>NUCLEOTIDE SEQUENCE [LARGE SCALE GENOMIC DNA]</scope>
    <source>
        <strain evidence="3 4">W12</strain>
    </source>
</reference>
<dbReference type="Gene3D" id="3.60.21.10">
    <property type="match status" value="1"/>
</dbReference>
<dbReference type="PIRSF" id="PIRSF000883">
    <property type="entry name" value="Pesterase_MJ0912"/>
    <property type="match status" value="1"/>
</dbReference>
<evidence type="ECO:0000256" key="1">
    <source>
        <dbReference type="ARBA" id="ARBA00008950"/>
    </source>
</evidence>
<dbReference type="Proteomes" id="UP000326912">
    <property type="component" value="Unassembled WGS sequence"/>
</dbReference>